<feature type="domain" description="DUF4426" evidence="1">
    <location>
        <begin position="204"/>
        <end position="300"/>
    </location>
</feature>
<dbReference type="SUPFAM" id="SSF53335">
    <property type="entry name" value="S-adenosyl-L-methionine-dependent methyltransferases"/>
    <property type="match status" value="1"/>
</dbReference>
<dbReference type="GO" id="GO:0008168">
    <property type="term" value="F:methyltransferase activity"/>
    <property type="evidence" value="ECO:0000318"/>
    <property type="project" value="GO_Central"/>
</dbReference>
<gene>
    <name evidence="2" type="ORF">NEMVEDRAFT_v1g226006</name>
</gene>
<dbReference type="InterPro" id="IPR029063">
    <property type="entry name" value="SAM-dependent_MTases_sf"/>
</dbReference>
<evidence type="ECO:0000259" key="1">
    <source>
        <dbReference type="Pfam" id="PF14467"/>
    </source>
</evidence>
<dbReference type="CDD" id="cd02440">
    <property type="entry name" value="AdoMet_MTases"/>
    <property type="match status" value="1"/>
</dbReference>
<accession>A8DWI0</accession>
<dbReference type="AlphaFoldDB" id="A8DWI0"/>
<name>A8DWI0_NEMVE</name>
<dbReference type="InterPro" id="IPR010743">
    <property type="entry name" value="Methionine_synth_MetW"/>
</dbReference>
<dbReference type="InterPro" id="IPR050508">
    <property type="entry name" value="Methyltransf_Superfamily"/>
</dbReference>
<dbReference type="Pfam" id="PF07021">
    <property type="entry name" value="MetW"/>
    <property type="match status" value="1"/>
</dbReference>
<dbReference type="Gene3D" id="2.60.40.3340">
    <property type="entry name" value="Domain of unknown function DUF4426"/>
    <property type="match status" value="1"/>
</dbReference>
<proteinExistence type="predicted"/>
<evidence type="ECO:0000313" key="2">
    <source>
        <dbReference type="EMBL" id="EDO25429.1"/>
    </source>
</evidence>
<protein>
    <recommendedName>
        <fullName evidence="1">DUF4426 domain-containing protein</fullName>
    </recommendedName>
</protein>
<dbReference type="NCBIfam" id="TIGR02081">
    <property type="entry name" value="metW"/>
    <property type="match status" value="1"/>
</dbReference>
<dbReference type="PANTHER" id="PTHR42912">
    <property type="entry name" value="METHYLTRANSFERASE"/>
    <property type="match status" value="1"/>
</dbReference>
<dbReference type="InterPro" id="IPR025218">
    <property type="entry name" value="DUF4426"/>
</dbReference>
<sequence length="300" mass="33537">MRADLEIIQEWIPAGSRVLDLGCGNGELLAWLAEHKQVFGYGLEIDADNIAQCVSKGVNVIEQNLDKGLGNFASNSFDVVVMTQSLQALHYPDKVLAEMLRVGKTCIITFPNFGHWHCRWYLTTKGRMPVSDFLPYTWFNTPNIHFCTFEDFENLCHNQGAKVMDRLAVDRDHRHGWASRIWPNLLALLFIALCLSLPALAERKQTFGDLDVHYIAFNSGFLQPDIAAASGLVRSKTQGVVNISVLKAGKASSASVSGEVKDLVGRSHPLTFKQVNEGAAIYYLAQFPFTQREMLRFTIT</sequence>
<dbReference type="EMBL" id="DS479706">
    <property type="protein sequence ID" value="EDO25429.1"/>
    <property type="molecule type" value="Genomic_DNA"/>
</dbReference>
<dbReference type="PANTHER" id="PTHR42912:SF58">
    <property type="entry name" value="BLR1400 PROTEIN"/>
    <property type="match status" value="1"/>
</dbReference>
<evidence type="ECO:0000313" key="3">
    <source>
        <dbReference type="Proteomes" id="UP000001593"/>
    </source>
</evidence>
<dbReference type="HOGENOM" id="CLU_929312_0_0_1"/>
<dbReference type="Gene3D" id="3.40.50.150">
    <property type="entry name" value="Vaccinia Virus protein VP39"/>
    <property type="match status" value="1"/>
</dbReference>
<dbReference type="Pfam" id="PF14467">
    <property type="entry name" value="DUF4426"/>
    <property type="match status" value="1"/>
</dbReference>
<feature type="non-terminal residue" evidence="2">
    <location>
        <position position="1"/>
    </location>
</feature>
<dbReference type="Proteomes" id="UP000001593">
    <property type="component" value="Unassembled WGS sequence"/>
</dbReference>
<organism evidence="2 3">
    <name type="scientific">Nematostella vectensis</name>
    <name type="common">Starlet sea anemone</name>
    <dbReference type="NCBI Taxonomy" id="45351"/>
    <lineage>
        <taxon>Eukaryota</taxon>
        <taxon>Metazoa</taxon>
        <taxon>Cnidaria</taxon>
        <taxon>Anthozoa</taxon>
        <taxon>Hexacorallia</taxon>
        <taxon>Actiniaria</taxon>
        <taxon>Edwardsiidae</taxon>
        <taxon>Nematostella</taxon>
    </lineage>
</organism>
<keyword evidence="3" id="KW-1185">Reference proteome</keyword>
<dbReference type="InParanoid" id="A8DWI0"/>
<reference evidence="2 3" key="1">
    <citation type="journal article" date="2007" name="Science">
        <title>Sea anemone genome reveals ancestral eumetazoan gene repertoire and genomic organization.</title>
        <authorList>
            <person name="Putnam N.H."/>
            <person name="Srivastava M."/>
            <person name="Hellsten U."/>
            <person name="Dirks B."/>
            <person name="Chapman J."/>
            <person name="Salamov A."/>
            <person name="Terry A."/>
            <person name="Shapiro H."/>
            <person name="Lindquist E."/>
            <person name="Kapitonov V.V."/>
            <person name="Jurka J."/>
            <person name="Genikhovich G."/>
            <person name="Grigoriev I.V."/>
            <person name="Lucas S.M."/>
            <person name="Steele R.E."/>
            <person name="Finnerty J.R."/>
            <person name="Technau U."/>
            <person name="Martindale M.Q."/>
            <person name="Rokhsar D.S."/>
        </authorList>
    </citation>
    <scope>NUCLEOTIDE SEQUENCE [LARGE SCALE GENOMIC DNA]</scope>
    <source>
        <strain evidence="3">CH2 X CH6</strain>
    </source>
</reference>